<feature type="transmembrane region" description="Helical" evidence="7">
    <location>
        <begin position="158"/>
        <end position="180"/>
    </location>
</feature>
<comment type="subcellular location">
    <subcellularLocation>
        <location evidence="1">Membrane</location>
        <topology evidence="1">Multi-pass membrane protein</topology>
    </subcellularLocation>
</comment>
<dbReference type="GO" id="GO:0016020">
    <property type="term" value="C:membrane"/>
    <property type="evidence" value="ECO:0007669"/>
    <property type="project" value="UniProtKB-SubCell"/>
</dbReference>
<dbReference type="Gene3D" id="1.20.1540.10">
    <property type="entry name" value="Rhomboid-like"/>
    <property type="match status" value="1"/>
</dbReference>
<evidence type="ECO:0000256" key="4">
    <source>
        <dbReference type="ARBA" id="ARBA00022801"/>
    </source>
</evidence>
<evidence type="ECO:0000256" key="3">
    <source>
        <dbReference type="ARBA" id="ARBA00022692"/>
    </source>
</evidence>
<dbReference type="InterPro" id="IPR050925">
    <property type="entry name" value="Rhomboid_protease_S54"/>
</dbReference>
<feature type="transmembrane region" description="Helical" evidence="7">
    <location>
        <begin position="192"/>
        <end position="213"/>
    </location>
</feature>
<dbReference type="PANTHER" id="PTHR43731:SF14">
    <property type="entry name" value="PRESENILIN-ASSOCIATED RHOMBOID-LIKE PROTEIN, MITOCHONDRIAL"/>
    <property type="match status" value="1"/>
</dbReference>
<evidence type="ECO:0000256" key="6">
    <source>
        <dbReference type="ARBA" id="ARBA00023136"/>
    </source>
</evidence>
<evidence type="ECO:0000256" key="2">
    <source>
        <dbReference type="ARBA" id="ARBA00009045"/>
    </source>
</evidence>
<organism evidence="9">
    <name type="scientific">Phaffia rhodozyma</name>
    <name type="common">Yeast</name>
    <name type="synonym">Xanthophyllomyces dendrorhous</name>
    <dbReference type="NCBI Taxonomy" id="264483"/>
    <lineage>
        <taxon>Eukaryota</taxon>
        <taxon>Fungi</taxon>
        <taxon>Dikarya</taxon>
        <taxon>Basidiomycota</taxon>
        <taxon>Agaricomycotina</taxon>
        <taxon>Tremellomycetes</taxon>
        <taxon>Cystofilobasidiales</taxon>
        <taxon>Mrakiaceae</taxon>
        <taxon>Phaffia</taxon>
    </lineage>
</organism>
<sequence length="266" mass="28871">MRSLPFFFPLDQNGSPVSGRSPIVLPTADGTKMLLRTGRSGGRGSYGYTGRGGGGGKRAPWDRLSTKQIVYGIIGANVAVCGVWQIAWMKYSNFNEAPMLVWMRKNWALSLGNLKEGRIWTLFTSTFSHEAPLHLLFNMVIVYQFAPQIISSIGNARFLALYAFAGVAGNVASALTRTIWPKAPGVGASGSMFGLTAFTAAAMPSLELLLFFVVPVNARYALAGWSLFELVSEVYWQGNRTIDGAAHLGGIAAGLIFYRKVMRGKF</sequence>
<protein>
    <submittedName>
        <fullName evidence="9">Integral membrane protease of the rhomboid family involved in different forms of regulated intramembrane proteolysis</fullName>
    </submittedName>
</protein>
<dbReference type="GO" id="GO:0006508">
    <property type="term" value="P:proteolysis"/>
    <property type="evidence" value="ECO:0007669"/>
    <property type="project" value="UniProtKB-KW"/>
</dbReference>
<feature type="transmembrane region" description="Helical" evidence="7">
    <location>
        <begin position="69"/>
        <end position="89"/>
    </location>
</feature>
<evidence type="ECO:0000259" key="8">
    <source>
        <dbReference type="Pfam" id="PF01694"/>
    </source>
</evidence>
<dbReference type="EMBL" id="LN483273">
    <property type="protein sequence ID" value="CDZ98079.1"/>
    <property type="molecule type" value="Genomic_DNA"/>
</dbReference>
<keyword evidence="5 7" id="KW-1133">Transmembrane helix</keyword>
<keyword evidence="3 7" id="KW-0812">Transmembrane</keyword>
<accession>A0A0F7SKV6</accession>
<reference evidence="9" key="1">
    <citation type="submission" date="2014-08" db="EMBL/GenBank/DDBJ databases">
        <authorList>
            <person name="Sharma Rahul"/>
            <person name="Thines Marco"/>
        </authorList>
    </citation>
    <scope>NUCLEOTIDE SEQUENCE</scope>
</reference>
<comment type="similarity">
    <text evidence="2">Belongs to the peptidase S54 family.</text>
</comment>
<keyword evidence="4" id="KW-0378">Hydrolase</keyword>
<keyword evidence="6 7" id="KW-0472">Membrane</keyword>
<dbReference type="GO" id="GO:0004252">
    <property type="term" value="F:serine-type endopeptidase activity"/>
    <property type="evidence" value="ECO:0007669"/>
    <property type="project" value="InterPro"/>
</dbReference>
<dbReference type="SUPFAM" id="SSF144091">
    <property type="entry name" value="Rhomboid-like"/>
    <property type="match status" value="1"/>
</dbReference>
<keyword evidence="9" id="KW-0645">Protease</keyword>
<dbReference type="Pfam" id="PF01694">
    <property type="entry name" value="Rhomboid"/>
    <property type="match status" value="1"/>
</dbReference>
<evidence type="ECO:0000313" key="9">
    <source>
        <dbReference type="EMBL" id="CDZ98079.1"/>
    </source>
</evidence>
<evidence type="ECO:0000256" key="5">
    <source>
        <dbReference type="ARBA" id="ARBA00022989"/>
    </source>
</evidence>
<name>A0A0F7SKV6_PHARH</name>
<dbReference type="AlphaFoldDB" id="A0A0F7SKV6"/>
<evidence type="ECO:0000256" key="1">
    <source>
        <dbReference type="ARBA" id="ARBA00004141"/>
    </source>
</evidence>
<dbReference type="InterPro" id="IPR035952">
    <property type="entry name" value="Rhomboid-like_sf"/>
</dbReference>
<dbReference type="PANTHER" id="PTHR43731">
    <property type="entry name" value="RHOMBOID PROTEASE"/>
    <property type="match status" value="1"/>
</dbReference>
<proteinExistence type="inferred from homology"/>
<feature type="transmembrane region" description="Helical" evidence="7">
    <location>
        <begin position="119"/>
        <end position="146"/>
    </location>
</feature>
<feature type="domain" description="Peptidase S54 rhomboid" evidence="8">
    <location>
        <begin position="117"/>
        <end position="258"/>
    </location>
</feature>
<dbReference type="InterPro" id="IPR022764">
    <property type="entry name" value="Peptidase_S54_rhomboid_dom"/>
</dbReference>
<evidence type="ECO:0000256" key="7">
    <source>
        <dbReference type="SAM" id="Phobius"/>
    </source>
</evidence>